<evidence type="ECO:0000313" key="7">
    <source>
        <dbReference type="Proteomes" id="UP000504637"/>
    </source>
</evidence>
<gene>
    <name evidence="8" type="ORF">K489DRAFT_325038</name>
</gene>
<reference evidence="8" key="1">
    <citation type="submission" date="2020-01" db="EMBL/GenBank/DDBJ databases">
        <authorList>
            <consortium name="DOE Joint Genome Institute"/>
            <person name="Haridas S."/>
            <person name="Albert R."/>
            <person name="Binder M."/>
            <person name="Bloem J."/>
            <person name="Labutti K."/>
            <person name="Salamov A."/>
            <person name="Andreopoulos B."/>
            <person name="Baker S.E."/>
            <person name="Barry K."/>
            <person name="Bills G."/>
            <person name="Bluhm B.H."/>
            <person name="Cannon C."/>
            <person name="Castanera R."/>
            <person name="Culley D.E."/>
            <person name="Daum C."/>
            <person name="Ezra D."/>
            <person name="Gonzalez J.B."/>
            <person name="Henrissat B."/>
            <person name="Kuo A."/>
            <person name="Liang C."/>
            <person name="Lipzen A."/>
            <person name="Lutzoni F."/>
            <person name="Magnuson J."/>
            <person name="Mondo S."/>
            <person name="Nolan M."/>
            <person name="Ohm R."/>
            <person name="Pangilinan J."/>
            <person name="Park H.-J."/>
            <person name="Ramirez L."/>
            <person name="Alfaro M."/>
            <person name="Sun H."/>
            <person name="Tritt A."/>
            <person name="Yoshinaga Y."/>
            <person name="Zwiers L.-H."/>
            <person name="Turgeon B.G."/>
            <person name="Goodwin S.B."/>
            <person name="Spatafora J.W."/>
            <person name="Crous P.W."/>
            <person name="Grigoriev I.V."/>
        </authorList>
    </citation>
    <scope>NUCLEOTIDE SEQUENCE</scope>
    <source>
        <strain evidence="8">CBS 342.82</strain>
    </source>
</reference>
<comment type="similarity">
    <text evidence="1">Belongs to the carnosine N-methyltransferase family.</text>
</comment>
<dbReference type="PANTHER" id="PTHR12303">
    <property type="entry name" value="CARNOSINE N-METHYLTRANSFERASE"/>
    <property type="match status" value="1"/>
</dbReference>
<dbReference type="InterPro" id="IPR029063">
    <property type="entry name" value="SAM-dependent_MTases_sf"/>
</dbReference>
<dbReference type="Gene3D" id="3.40.50.150">
    <property type="entry name" value="Vaccinia Virus protein VP39"/>
    <property type="match status" value="1"/>
</dbReference>
<evidence type="ECO:0000256" key="3">
    <source>
        <dbReference type="ARBA" id="ARBA00022603"/>
    </source>
</evidence>
<dbReference type="Proteomes" id="UP000504637">
    <property type="component" value="Unplaced"/>
</dbReference>
<reference evidence="8" key="3">
    <citation type="submission" date="2025-08" db="UniProtKB">
        <authorList>
            <consortium name="RefSeq"/>
        </authorList>
    </citation>
    <scope>IDENTIFICATION</scope>
    <source>
        <strain evidence="8">CBS 342.82</strain>
    </source>
</reference>
<protein>
    <recommendedName>
        <fullName evidence="2">carnosine N-methyltransferase</fullName>
        <ecNumber evidence="2">2.1.1.22</ecNumber>
    </recommendedName>
</protein>
<dbReference type="InterPro" id="IPR012901">
    <property type="entry name" value="CARME"/>
</dbReference>
<dbReference type="OrthoDB" id="978at2759"/>
<organism evidence="8">
    <name type="scientific">Dissoconium aciculare CBS 342.82</name>
    <dbReference type="NCBI Taxonomy" id="1314786"/>
    <lineage>
        <taxon>Eukaryota</taxon>
        <taxon>Fungi</taxon>
        <taxon>Dikarya</taxon>
        <taxon>Ascomycota</taxon>
        <taxon>Pezizomycotina</taxon>
        <taxon>Dothideomycetes</taxon>
        <taxon>Dothideomycetidae</taxon>
        <taxon>Mycosphaerellales</taxon>
        <taxon>Dissoconiaceae</taxon>
        <taxon>Dissoconium</taxon>
    </lineage>
</organism>
<dbReference type="GO" id="GO:0030735">
    <property type="term" value="F:carnosine N-methyltransferase activity"/>
    <property type="evidence" value="ECO:0007669"/>
    <property type="project" value="UniProtKB-EC"/>
</dbReference>
<dbReference type="Pfam" id="PF07942">
    <property type="entry name" value="CARME"/>
    <property type="match status" value="1"/>
</dbReference>
<dbReference type="RefSeq" id="XP_033456881.1">
    <property type="nucleotide sequence ID" value="XM_033601803.1"/>
</dbReference>
<dbReference type="PANTHER" id="PTHR12303:SF6">
    <property type="entry name" value="CARNOSINE N-METHYLTRANSFERASE"/>
    <property type="match status" value="1"/>
</dbReference>
<evidence type="ECO:0000256" key="1">
    <source>
        <dbReference type="ARBA" id="ARBA00010086"/>
    </source>
</evidence>
<proteinExistence type="inferred from homology"/>
<reference evidence="8" key="2">
    <citation type="submission" date="2020-04" db="EMBL/GenBank/DDBJ databases">
        <authorList>
            <consortium name="NCBI Genome Project"/>
        </authorList>
    </citation>
    <scope>NUCLEOTIDE SEQUENCE</scope>
    <source>
        <strain evidence="8">CBS 342.82</strain>
    </source>
</reference>
<dbReference type="GO" id="GO:0032259">
    <property type="term" value="P:methylation"/>
    <property type="evidence" value="ECO:0007669"/>
    <property type="project" value="UniProtKB-KW"/>
</dbReference>
<accession>A0A6J3LVQ4</accession>
<keyword evidence="7" id="KW-1185">Reference proteome</keyword>
<dbReference type="SMART" id="SM01296">
    <property type="entry name" value="N2227"/>
    <property type="match status" value="1"/>
</dbReference>
<evidence type="ECO:0000256" key="5">
    <source>
        <dbReference type="ARBA" id="ARBA00022691"/>
    </source>
</evidence>
<keyword evidence="5" id="KW-0949">S-adenosyl-L-methionine</keyword>
<dbReference type="SUPFAM" id="SSF53335">
    <property type="entry name" value="S-adenosyl-L-methionine-dependent methyltransferases"/>
    <property type="match status" value="1"/>
</dbReference>
<keyword evidence="4" id="KW-0808">Transferase</keyword>
<dbReference type="GeneID" id="54359603"/>
<evidence type="ECO:0000256" key="2">
    <source>
        <dbReference type="ARBA" id="ARBA00012003"/>
    </source>
</evidence>
<evidence type="ECO:0000256" key="6">
    <source>
        <dbReference type="SAM" id="MobiDB-lite"/>
    </source>
</evidence>
<sequence>MAVEQQNTGTQEYGFDPLSDPQEARILYATLDSFRQYRRAAHYNITHIRRQSFYALPSAQNDVLSSPPISMLKTFAAVDRAIESNAEIAEAILAVGLPSFGIAAEDHRWKNCARPSDLDKARSTIRQMYRDWAFEGLPERQAAFVPIMSALEKHFSDLAPSERHQCKVLVPGAGLGRLVFELCAAGWTVEGNEISYHQLIASNYILNLVGGAGAHKLHPWALNFSNHKSRAHQLQAVRIPDVNPVEYLEEASTRLASEVHYSDRMTMTAGDFCVLYRQSEHRERFNAVTTCFFIDTAPNVINYIETVRFCLAAGGIWINLGPLLWHFESGPTPAEIEKQSGRTKKGPRKDGNVDIDAGIGEPGSFELCNDEVLALLEHYGFDVIEHRDAPPTGYIQDSASMLHNVYHPTFWIARKR</sequence>
<evidence type="ECO:0000256" key="4">
    <source>
        <dbReference type="ARBA" id="ARBA00022679"/>
    </source>
</evidence>
<keyword evidence="3" id="KW-0489">Methyltransferase</keyword>
<feature type="region of interest" description="Disordered" evidence="6">
    <location>
        <begin position="334"/>
        <end position="357"/>
    </location>
</feature>
<name>A0A6J3LVQ4_9PEZI</name>
<dbReference type="EC" id="2.1.1.22" evidence="2"/>
<dbReference type="AlphaFoldDB" id="A0A6J3LVQ4"/>
<evidence type="ECO:0000313" key="8">
    <source>
        <dbReference type="RefSeq" id="XP_033456881.1"/>
    </source>
</evidence>